<proteinExistence type="predicted"/>
<keyword evidence="2" id="KW-0812">Transmembrane</keyword>
<evidence type="ECO:0000313" key="3">
    <source>
        <dbReference type="EMBL" id="KAF1940944.1"/>
    </source>
</evidence>
<dbReference type="EMBL" id="ML976055">
    <property type="protein sequence ID" value="KAF1940944.1"/>
    <property type="molecule type" value="Genomic_DNA"/>
</dbReference>
<evidence type="ECO:0000256" key="2">
    <source>
        <dbReference type="SAM" id="Phobius"/>
    </source>
</evidence>
<dbReference type="AlphaFoldDB" id="A0A6A5SMR1"/>
<evidence type="ECO:0000313" key="4">
    <source>
        <dbReference type="Proteomes" id="UP000800038"/>
    </source>
</evidence>
<name>A0A6A5SMR1_9PLEO</name>
<keyword evidence="4" id="KW-1185">Reference proteome</keyword>
<gene>
    <name evidence="3" type="ORF">EJ02DRAFT_213633</name>
</gene>
<accession>A0A6A5SMR1</accession>
<keyword evidence="2" id="KW-0472">Membrane</keyword>
<feature type="region of interest" description="Disordered" evidence="1">
    <location>
        <begin position="1"/>
        <end position="22"/>
    </location>
</feature>
<organism evidence="3 4">
    <name type="scientific">Clathrospora elynae</name>
    <dbReference type="NCBI Taxonomy" id="706981"/>
    <lineage>
        <taxon>Eukaryota</taxon>
        <taxon>Fungi</taxon>
        <taxon>Dikarya</taxon>
        <taxon>Ascomycota</taxon>
        <taxon>Pezizomycotina</taxon>
        <taxon>Dothideomycetes</taxon>
        <taxon>Pleosporomycetidae</taxon>
        <taxon>Pleosporales</taxon>
        <taxon>Diademaceae</taxon>
        <taxon>Clathrospora</taxon>
    </lineage>
</organism>
<sequence>MQAQNCRREREYSGGPSRGREATLAKCPGTFACSIQTSEIWYWCRPVRRLAGVRLVLVCLAFCRPVVFLQRVAGLVAGRH</sequence>
<feature type="transmembrane region" description="Helical" evidence="2">
    <location>
        <begin position="55"/>
        <end position="77"/>
    </location>
</feature>
<reference evidence="3" key="1">
    <citation type="journal article" date="2020" name="Stud. Mycol.">
        <title>101 Dothideomycetes genomes: a test case for predicting lifestyles and emergence of pathogens.</title>
        <authorList>
            <person name="Haridas S."/>
            <person name="Albert R."/>
            <person name="Binder M."/>
            <person name="Bloem J."/>
            <person name="Labutti K."/>
            <person name="Salamov A."/>
            <person name="Andreopoulos B."/>
            <person name="Baker S."/>
            <person name="Barry K."/>
            <person name="Bills G."/>
            <person name="Bluhm B."/>
            <person name="Cannon C."/>
            <person name="Castanera R."/>
            <person name="Culley D."/>
            <person name="Daum C."/>
            <person name="Ezra D."/>
            <person name="Gonzalez J."/>
            <person name="Henrissat B."/>
            <person name="Kuo A."/>
            <person name="Liang C."/>
            <person name="Lipzen A."/>
            <person name="Lutzoni F."/>
            <person name="Magnuson J."/>
            <person name="Mondo S."/>
            <person name="Nolan M."/>
            <person name="Ohm R."/>
            <person name="Pangilinan J."/>
            <person name="Park H.-J."/>
            <person name="Ramirez L."/>
            <person name="Alfaro M."/>
            <person name="Sun H."/>
            <person name="Tritt A."/>
            <person name="Yoshinaga Y."/>
            <person name="Zwiers L.-H."/>
            <person name="Turgeon B."/>
            <person name="Goodwin S."/>
            <person name="Spatafora J."/>
            <person name="Crous P."/>
            <person name="Grigoriev I."/>
        </authorList>
    </citation>
    <scope>NUCLEOTIDE SEQUENCE</scope>
    <source>
        <strain evidence="3">CBS 161.51</strain>
    </source>
</reference>
<dbReference type="Proteomes" id="UP000800038">
    <property type="component" value="Unassembled WGS sequence"/>
</dbReference>
<protein>
    <submittedName>
        <fullName evidence="3">Uncharacterized protein</fullName>
    </submittedName>
</protein>
<evidence type="ECO:0000256" key="1">
    <source>
        <dbReference type="SAM" id="MobiDB-lite"/>
    </source>
</evidence>
<keyword evidence="2" id="KW-1133">Transmembrane helix</keyword>